<dbReference type="EMBL" id="BGZK01000106">
    <property type="protein sequence ID" value="GBP19306.1"/>
    <property type="molecule type" value="Genomic_DNA"/>
</dbReference>
<accession>A0A4C1U0D1</accession>
<reference evidence="1 2" key="1">
    <citation type="journal article" date="2019" name="Commun. Biol.">
        <title>The bagworm genome reveals a unique fibroin gene that provides high tensile strength.</title>
        <authorList>
            <person name="Kono N."/>
            <person name="Nakamura H."/>
            <person name="Ohtoshi R."/>
            <person name="Tomita M."/>
            <person name="Numata K."/>
            <person name="Arakawa K."/>
        </authorList>
    </citation>
    <scope>NUCLEOTIDE SEQUENCE [LARGE SCALE GENOMIC DNA]</scope>
</reference>
<proteinExistence type="predicted"/>
<comment type="caution">
    <text evidence="1">The sequence shown here is derived from an EMBL/GenBank/DDBJ whole genome shotgun (WGS) entry which is preliminary data.</text>
</comment>
<evidence type="ECO:0000313" key="2">
    <source>
        <dbReference type="Proteomes" id="UP000299102"/>
    </source>
</evidence>
<name>A0A4C1U0D1_EUMVA</name>
<evidence type="ECO:0000313" key="1">
    <source>
        <dbReference type="EMBL" id="GBP19306.1"/>
    </source>
</evidence>
<dbReference type="AlphaFoldDB" id="A0A4C1U0D1"/>
<organism evidence="1 2">
    <name type="scientific">Eumeta variegata</name>
    <name type="common">Bagworm moth</name>
    <name type="synonym">Eumeta japonica</name>
    <dbReference type="NCBI Taxonomy" id="151549"/>
    <lineage>
        <taxon>Eukaryota</taxon>
        <taxon>Metazoa</taxon>
        <taxon>Ecdysozoa</taxon>
        <taxon>Arthropoda</taxon>
        <taxon>Hexapoda</taxon>
        <taxon>Insecta</taxon>
        <taxon>Pterygota</taxon>
        <taxon>Neoptera</taxon>
        <taxon>Endopterygota</taxon>
        <taxon>Lepidoptera</taxon>
        <taxon>Glossata</taxon>
        <taxon>Ditrysia</taxon>
        <taxon>Tineoidea</taxon>
        <taxon>Psychidae</taxon>
        <taxon>Oiketicinae</taxon>
        <taxon>Eumeta</taxon>
    </lineage>
</organism>
<dbReference type="Proteomes" id="UP000299102">
    <property type="component" value="Unassembled WGS sequence"/>
</dbReference>
<protein>
    <submittedName>
        <fullName evidence="1">Uncharacterized protein</fullName>
    </submittedName>
</protein>
<sequence>MSQGVSCTTALATYPRMAHCPCQINIFMLTSHKLDAYSTTHETLQWRKIGKRGRRRKGRGALNLCIMSFVGNSERQSFVRCTGEYITIVMILHKYTQRLYCMRLQTM</sequence>
<keyword evidence="2" id="KW-1185">Reference proteome</keyword>
<gene>
    <name evidence="1" type="ORF">EVAR_79906_1</name>
</gene>